<proteinExistence type="predicted"/>
<dbReference type="AlphaFoldDB" id="A0A0A9G661"/>
<accession>A0A0A9G661</accession>
<name>A0A0A9G661_ARUDO</name>
<organism evidence="1">
    <name type="scientific">Arundo donax</name>
    <name type="common">Giant reed</name>
    <name type="synonym">Donax arundinaceus</name>
    <dbReference type="NCBI Taxonomy" id="35708"/>
    <lineage>
        <taxon>Eukaryota</taxon>
        <taxon>Viridiplantae</taxon>
        <taxon>Streptophyta</taxon>
        <taxon>Embryophyta</taxon>
        <taxon>Tracheophyta</taxon>
        <taxon>Spermatophyta</taxon>
        <taxon>Magnoliopsida</taxon>
        <taxon>Liliopsida</taxon>
        <taxon>Poales</taxon>
        <taxon>Poaceae</taxon>
        <taxon>PACMAD clade</taxon>
        <taxon>Arundinoideae</taxon>
        <taxon>Arundineae</taxon>
        <taxon>Arundo</taxon>
    </lineage>
</organism>
<dbReference type="EMBL" id="GBRH01179865">
    <property type="protein sequence ID" value="JAE18031.1"/>
    <property type="molecule type" value="Transcribed_RNA"/>
</dbReference>
<reference evidence="1" key="1">
    <citation type="submission" date="2014-09" db="EMBL/GenBank/DDBJ databases">
        <authorList>
            <person name="Magalhaes I.L.F."/>
            <person name="Oliveira U."/>
            <person name="Santos F.R."/>
            <person name="Vidigal T.H.D.A."/>
            <person name="Brescovit A.D."/>
            <person name="Santos A.J."/>
        </authorList>
    </citation>
    <scope>NUCLEOTIDE SEQUENCE</scope>
    <source>
        <tissue evidence="1">Shoot tissue taken approximately 20 cm above the soil surface</tissue>
    </source>
</reference>
<sequence length="50" mass="5584">MISFVKLLTFKFTIVHMCQVAQKSEILISEYSFGAYPHSVGARNVHIPGS</sequence>
<evidence type="ECO:0000313" key="1">
    <source>
        <dbReference type="EMBL" id="JAE18031.1"/>
    </source>
</evidence>
<protein>
    <submittedName>
        <fullName evidence="1">Uncharacterized protein</fullName>
    </submittedName>
</protein>
<reference evidence="1" key="2">
    <citation type="journal article" date="2015" name="Data Brief">
        <title>Shoot transcriptome of the giant reed, Arundo donax.</title>
        <authorList>
            <person name="Barrero R.A."/>
            <person name="Guerrero F.D."/>
            <person name="Moolhuijzen P."/>
            <person name="Goolsby J.A."/>
            <person name="Tidwell J."/>
            <person name="Bellgard S.E."/>
            <person name="Bellgard M.I."/>
        </authorList>
    </citation>
    <scope>NUCLEOTIDE SEQUENCE</scope>
    <source>
        <tissue evidence="1">Shoot tissue taken approximately 20 cm above the soil surface</tissue>
    </source>
</reference>